<dbReference type="AlphaFoldDB" id="A0A382DZG9"/>
<evidence type="ECO:0000313" key="1">
    <source>
        <dbReference type="EMBL" id="SVB43788.1"/>
    </source>
</evidence>
<organism evidence="1">
    <name type="scientific">marine metagenome</name>
    <dbReference type="NCBI Taxonomy" id="408172"/>
    <lineage>
        <taxon>unclassified sequences</taxon>
        <taxon>metagenomes</taxon>
        <taxon>ecological metagenomes</taxon>
    </lineage>
</organism>
<accession>A0A382DZG9</accession>
<dbReference type="EMBL" id="UINC01041896">
    <property type="protein sequence ID" value="SVB43788.1"/>
    <property type="molecule type" value="Genomic_DNA"/>
</dbReference>
<reference evidence="1" key="1">
    <citation type="submission" date="2018-05" db="EMBL/GenBank/DDBJ databases">
        <authorList>
            <person name="Lanie J.A."/>
            <person name="Ng W.-L."/>
            <person name="Kazmierczak K.M."/>
            <person name="Andrzejewski T.M."/>
            <person name="Davidsen T.M."/>
            <person name="Wayne K.J."/>
            <person name="Tettelin H."/>
            <person name="Glass J.I."/>
            <person name="Rusch D."/>
            <person name="Podicherti R."/>
            <person name="Tsui H.-C.T."/>
            <person name="Winkler M.E."/>
        </authorList>
    </citation>
    <scope>NUCLEOTIDE SEQUENCE</scope>
</reference>
<proteinExistence type="predicted"/>
<name>A0A382DZG9_9ZZZZ</name>
<protein>
    <submittedName>
        <fullName evidence="1">Uncharacterized protein</fullName>
    </submittedName>
</protein>
<sequence>MSDMQGLAVSYRECLSEVRFTLPE</sequence>
<gene>
    <name evidence="1" type="ORF">METZ01_LOCUS196642</name>
</gene>